<dbReference type="OMA" id="PLHTCIP"/>
<dbReference type="PANTHER" id="PTHR10334">
    <property type="entry name" value="CYSTEINE-RICH SECRETORY PROTEIN-RELATED"/>
    <property type="match status" value="1"/>
</dbReference>
<accession>H3CEM8</accession>
<keyword evidence="1" id="KW-0245">EGF-like domain</keyword>
<dbReference type="PRINTS" id="PR00837">
    <property type="entry name" value="V5TPXLIKE"/>
</dbReference>
<dbReference type="CDD" id="cd00037">
    <property type="entry name" value="CLECT"/>
    <property type="match status" value="1"/>
</dbReference>
<dbReference type="Gene3D" id="3.40.33.10">
    <property type="entry name" value="CAP"/>
    <property type="match status" value="1"/>
</dbReference>
<dbReference type="InterPro" id="IPR001304">
    <property type="entry name" value="C-type_lectin-like"/>
</dbReference>
<evidence type="ECO:0000313" key="5">
    <source>
        <dbReference type="Proteomes" id="UP000007303"/>
    </source>
</evidence>
<dbReference type="InterPro" id="IPR035940">
    <property type="entry name" value="CAP_sf"/>
</dbReference>
<dbReference type="InterPro" id="IPR014044">
    <property type="entry name" value="CAP_dom"/>
</dbReference>
<reference evidence="4" key="3">
    <citation type="submission" date="2025-09" db="UniProtKB">
        <authorList>
            <consortium name="Ensembl"/>
        </authorList>
    </citation>
    <scope>IDENTIFICATION</scope>
</reference>
<dbReference type="STRING" id="99883.ENSTNIP00000006702"/>
<organism evidence="4 5">
    <name type="scientific">Tetraodon nigroviridis</name>
    <name type="common">Spotted green pufferfish</name>
    <name type="synonym">Chelonodon nigroviridis</name>
    <dbReference type="NCBI Taxonomy" id="99883"/>
    <lineage>
        <taxon>Eukaryota</taxon>
        <taxon>Metazoa</taxon>
        <taxon>Chordata</taxon>
        <taxon>Craniata</taxon>
        <taxon>Vertebrata</taxon>
        <taxon>Euteleostomi</taxon>
        <taxon>Actinopterygii</taxon>
        <taxon>Neopterygii</taxon>
        <taxon>Teleostei</taxon>
        <taxon>Neoteleostei</taxon>
        <taxon>Acanthomorphata</taxon>
        <taxon>Eupercaria</taxon>
        <taxon>Tetraodontiformes</taxon>
        <taxon>Tetradontoidea</taxon>
        <taxon>Tetraodontidae</taxon>
        <taxon>Tetraodon</taxon>
    </lineage>
</organism>
<dbReference type="InParanoid" id="H3CEM8"/>
<evidence type="ECO:0008006" key="6">
    <source>
        <dbReference type="Google" id="ProtNLM"/>
    </source>
</evidence>
<dbReference type="PROSITE" id="PS50026">
    <property type="entry name" value="EGF_3"/>
    <property type="match status" value="1"/>
</dbReference>
<feature type="disulfide bond" evidence="1">
    <location>
        <begin position="197"/>
        <end position="206"/>
    </location>
</feature>
<dbReference type="InterPro" id="IPR000742">
    <property type="entry name" value="EGF"/>
</dbReference>
<dbReference type="SUPFAM" id="SSF56436">
    <property type="entry name" value="C-type lectin-like"/>
    <property type="match status" value="1"/>
</dbReference>
<dbReference type="SUPFAM" id="SSF55797">
    <property type="entry name" value="PR-1-like"/>
    <property type="match status" value="1"/>
</dbReference>
<comment type="caution">
    <text evidence="1">Lacks conserved residue(s) required for the propagation of feature annotation.</text>
</comment>
<dbReference type="Pfam" id="PF00188">
    <property type="entry name" value="CAP"/>
    <property type="match status" value="1"/>
</dbReference>
<sequence>KEYWMVAQHNRLRSRVQPMAANMQKMEWNEKLAALANCNSEPLAPNSTHSHIGWNTHISALGANSFSDVIEAWFKEGNDFLYPSGKCRGNATCQHYTQLVWATSSQVGCASQLCFREGELWEMFVCAYFPGGNWEVKGQLVAPYKAGLSCTLCTSAMSGCFRLWDHKGGLCEVPVNPCRMSCGQHGHLNVSSCKCKCDPGFTGRLCQGVRCRVECAHGRFREEECSCICDEGYGGPACTERVRFPLHSCDLVIDGDCFVVSSEADTYYGARNRCQERGGNLAHILNQKVQDILAFYLGQLGTNNELTNDGFETQNFWIGLTFKPLKDSFRWDSGEILQFSSFAFGQPDNQG</sequence>
<dbReference type="PROSITE" id="PS50041">
    <property type="entry name" value="C_TYPE_LECTIN_2"/>
    <property type="match status" value="1"/>
</dbReference>
<dbReference type="PROSITE" id="PS00022">
    <property type="entry name" value="EGF_1"/>
    <property type="match status" value="1"/>
</dbReference>
<evidence type="ECO:0000259" key="2">
    <source>
        <dbReference type="PROSITE" id="PS50026"/>
    </source>
</evidence>
<dbReference type="GeneTree" id="ENSGT00940000172336"/>
<dbReference type="HOGENOM" id="CLU_039012_0_0_1"/>
<keyword evidence="1" id="KW-1015">Disulfide bond</keyword>
<dbReference type="Ensembl" id="ENSTNIT00000006853.1">
    <property type="protein sequence ID" value="ENSTNIP00000006702.1"/>
    <property type="gene ID" value="ENSTNIG00000004089.1"/>
</dbReference>
<dbReference type="AlphaFoldDB" id="H3CEM8"/>
<evidence type="ECO:0000256" key="1">
    <source>
        <dbReference type="PROSITE-ProRule" id="PRU00076"/>
    </source>
</evidence>
<dbReference type="InterPro" id="IPR016186">
    <property type="entry name" value="C-type_lectin-like/link_sf"/>
</dbReference>
<dbReference type="Proteomes" id="UP000007303">
    <property type="component" value="Unassembled WGS sequence"/>
</dbReference>
<proteinExistence type="predicted"/>
<dbReference type="PROSITE" id="PS01186">
    <property type="entry name" value="EGF_2"/>
    <property type="match status" value="1"/>
</dbReference>
<dbReference type="SMART" id="SM00198">
    <property type="entry name" value="SCP"/>
    <property type="match status" value="1"/>
</dbReference>
<reference evidence="5" key="1">
    <citation type="journal article" date="2004" name="Nature">
        <title>Genome duplication in the teleost fish Tetraodon nigroviridis reveals the early vertebrate proto-karyotype.</title>
        <authorList>
            <person name="Jaillon O."/>
            <person name="Aury J.-M."/>
            <person name="Brunet F."/>
            <person name="Petit J.-L."/>
            <person name="Stange-Thomann N."/>
            <person name="Mauceli E."/>
            <person name="Bouneau L."/>
            <person name="Fischer C."/>
            <person name="Ozouf-Costaz C."/>
            <person name="Bernot A."/>
            <person name="Nicaud S."/>
            <person name="Jaffe D."/>
            <person name="Fisher S."/>
            <person name="Lutfalla G."/>
            <person name="Dossat C."/>
            <person name="Segurens B."/>
            <person name="Dasilva C."/>
            <person name="Salanoubat M."/>
            <person name="Levy M."/>
            <person name="Boudet N."/>
            <person name="Castellano S."/>
            <person name="Anthouard V."/>
            <person name="Jubin C."/>
            <person name="Castelli V."/>
            <person name="Katinka M."/>
            <person name="Vacherie B."/>
            <person name="Biemont C."/>
            <person name="Skalli Z."/>
            <person name="Cattolico L."/>
            <person name="Poulain J."/>
            <person name="De Berardinis V."/>
            <person name="Cruaud C."/>
            <person name="Duprat S."/>
            <person name="Brottier P."/>
            <person name="Coutanceau J.-P."/>
            <person name="Gouzy J."/>
            <person name="Parra G."/>
            <person name="Lardier G."/>
            <person name="Chapple C."/>
            <person name="McKernan K.J."/>
            <person name="McEwan P."/>
            <person name="Bosak S."/>
            <person name="Kellis M."/>
            <person name="Volff J.-N."/>
            <person name="Guigo R."/>
            <person name="Zody M.C."/>
            <person name="Mesirov J."/>
            <person name="Lindblad-Toh K."/>
            <person name="Birren B."/>
            <person name="Nusbaum C."/>
            <person name="Kahn D."/>
            <person name="Robinson-Rechavi M."/>
            <person name="Laudet V."/>
            <person name="Schachter V."/>
            <person name="Quetier F."/>
            <person name="Saurin W."/>
            <person name="Scarpelli C."/>
            <person name="Wincker P."/>
            <person name="Lander E.S."/>
            <person name="Weissenbach J."/>
            <person name="Roest Crollius H."/>
        </authorList>
    </citation>
    <scope>NUCLEOTIDE SEQUENCE [LARGE SCALE GENOMIC DNA]</scope>
</reference>
<evidence type="ECO:0000313" key="4">
    <source>
        <dbReference type="Ensembl" id="ENSTNIP00000006702.1"/>
    </source>
</evidence>
<reference evidence="4" key="2">
    <citation type="submission" date="2025-08" db="UniProtKB">
        <authorList>
            <consortium name="Ensembl"/>
        </authorList>
    </citation>
    <scope>IDENTIFICATION</scope>
</reference>
<feature type="domain" description="EGF-like" evidence="2">
    <location>
        <begin position="174"/>
        <end position="207"/>
    </location>
</feature>
<dbReference type="InterPro" id="IPR016187">
    <property type="entry name" value="CTDL_fold"/>
</dbReference>
<protein>
    <recommendedName>
        <fullName evidence="6">C-type lectin domain family 18 member A</fullName>
    </recommendedName>
</protein>
<dbReference type="Pfam" id="PF00059">
    <property type="entry name" value="Lectin_C"/>
    <property type="match status" value="1"/>
</dbReference>
<dbReference type="Gene3D" id="2.10.25.10">
    <property type="entry name" value="Laminin"/>
    <property type="match status" value="1"/>
</dbReference>
<name>H3CEM8_TETNG</name>
<dbReference type="Gene3D" id="3.10.100.10">
    <property type="entry name" value="Mannose-Binding Protein A, subunit A"/>
    <property type="match status" value="1"/>
</dbReference>
<evidence type="ECO:0000259" key="3">
    <source>
        <dbReference type="PROSITE" id="PS50041"/>
    </source>
</evidence>
<dbReference type="FunFam" id="3.40.33.10:FF:000014">
    <property type="entry name" value="C-type lectin domain family 18 member A"/>
    <property type="match status" value="1"/>
</dbReference>
<feature type="domain" description="C-type lectin" evidence="3">
    <location>
        <begin position="253"/>
        <end position="351"/>
    </location>
</feature>
<keyword evidence="5" id="KW-1185">Reference proteome</keyword>
<dbReference type="InterPro" id="IPR001283">
    <property type="entry name" value="CRISP-related"/>
</dbReference>